<evidence type="ECO:0000256" key="1">
    <source>
        <dbReference type="SAM" id="Phobius"/>
    </source>
</evidence>
<gene>
    <name evidence="2" type="ORF">PZ740_09160</name>
</gene>
<reference evidence="2 3" key="1">
    <citation type="submission" date="2023-03" db="EMBL/GenBank/DDBJ databases">
        <title>YIM 152171 draft genome.</title>
        <authorList>
            <person name="Yang Z."/>
        </authorList>
    </citation>
    <scope>NUCLEOTIDE SEQUENCE [LARGE SCALE GENOMIC DNA]</scope>
    <source>
        <strain evidence="2 3">YIM 152171</strain>
    </source>
</reference>
<dbReference type="RefSeq" id="WP_327788967.1">
    <property type="nucleotide sequence ID" value="NZ_JARGEQ010000091.1"/>
</dbReference>
<evidence type="ECO:0000313" key="2">
    <source>
        <dbReference type="EMBL" id="MDF1586552.1"/>
    </source>
</evidence>
<dbReference type="AlphaFoldDB" id="A0AAP4D4U3"/>
<protein>
    <submittedName>
        <fullName evidence="2">Uncharacterized protein</fullName>
    </submittedName>
</protein>
<comment type="caution">
    <text evidence="2">The sequence shown here is derived from an EMBL/GenBank/DDBJ whole genome shotgun (WGS) entry which is preliminary data.</text>
</comment>
<organism evidence="2 3">
    <name type="scientific">Marinimicrococcus flavescens</name>
    <dbReference type="NCBI Taxonomy" id="3031815"/>
    <lineage>
        <taxon>Bacteria</taxon>
        <taxon>Pseudomonadati</taxon>
        <taxon>Pseudomonadota</taxon>
        <taxon>Alphaproteobacteria</taxon>
        <taxon>Geminicoccales</taxon>
        <taxon>Geminicoccaceae</taxon>
        <taxon>Marinimicrococcus</taxon>
    </lineage>
</organism>
<name>A0AAP4D4U3_9PROT</name>
<keyword evidence="1" id="KW-0812">Transmembrane</keyword>
<accession>A0AAP4D4U3</accession>
<keyword evidence="3" id="KW-1185">Reference proteome</keyword>
<keyword evidence="1" id="KW-1133">Transmembrane helix</keyword>
<dbReference type="Proteomes" id="UP001301140">
    <property type="component" value="Unassembled WGS sequence"/>
</dbReference>
<feature type="transmembrane region" description="Helical" evidence="1">
    <location>
        <begin position="16"/>
        <end position="39"/>
    </location>
</feature>
<proteinExistence type="predicted"/>
<sequence>MAWRQSFDSYRPTKTMWFWSTAAAVVAAIILGFSWGGWVTGGTAGSMARNAADDARTQLAASLCVNRFMAASDATAQLAALKEKSSYSRGSFIEAGKWGSLPGAAKLNDRDVARACGDLLAAMDAPSA</sequence>
<dbReference type="EMBL" id="JARGEQ010000091">
    <property type="protein sequence ID" value="MDF1586552.1"/>
    <property type="molecule type" value="Genomic_DNA"/>
</dbReference>
<keyword evidence="1" id="KW-0472">Membrane</keyword>
<evidence type="ECO:0000313" key="3">
    <source>
        <dbReference type="Proteomes" id="UP001301140"/>
    </source>
</evidence>